<dbReference type="EMBL" id="CP135996">
    <property type="protein sequence ID" value="WOC31548.1"/>
    <property type="molecule type" value="Genomic_DNA"/>
</dbReference>
<reference evidence="2" key="2">
    <citation type="submission" date="2024-06" db="EMBL/GenBank/DDBJ databases">
        <title>Caproicibacterium argilliputei sp. nov, a novel caproic acid producing anaerobic bacterium isolated from pit mud.</title>
        <authorList>
            <person name="Zeng C."/>
        </authorList>
    </citation>
    <scope>NUCLEOTIDE SEQUENCE [LARGE SCALE GENOMIC DNA]</scope>
    <source>
        <strain evidence="2">ZCY20-5</strain>
    </source>
</reference>
<protein>
    <submittedName>
        <fullName evidence="1">Gamma carbonic anhydrase family protein</fullName>
    </submittedName>
</protein>
<sequence>MSEQPYTAAGAVIVGNVTFGAGSSVWYNAVVRADMADITVGARTNVQDCCVLHVDTGFPLKVGADVTVGHSAILHGCTVGNNSLIGMGAIVLNGAVIGNDSIVAAGSLVPQGRVYPDGVLLMGSPARVKRQLTAEEIQSNRDNAAYYVQEAKNQLAK</sequence>
<dbReference type="SUPFAM" id="SSF51161">
    <property type="entry name" value="Trimeric LpxA-like enzymes"/>
    <property type="match status" value="1"/>
</dbReference>
<dbReference type="KEGG" id="carl:PXC00_10035"/>
<organism evidence="1 2">
    <name type="scientific">Caproicibacterium argilliputei</name>
    <dbReference type="NCBI Taxonomy" id="3030016"/>
    <lineage>
        <taxon>Bacteria</taxon>
        <taxon>Bacillati</taxon>
        <taxon>Bacillota</taxon>
        <taxon>Clostridia</taxon>
        <taxon>Eubacteriales</taxon>
        <taxon>Oscillospiraceae</taxon>
        <taxon>Caproicibacterium</taxon>
    </lineage>
</organism>
<reference evidence="1 2" key="1">
    <citation type="submission" date="2024-06" db="EMBL/GenBank/DDBJ databases">
        <title>Caproicibacterium argilliputei sp. nov, a novel caproic acid producing anaerobic bacterium isolated from pit mud.</title>
        <authorList>
            <person name="Xia S."/>
        </authorList>
    </citation>
    <scope>NUCLEOTIDE SEQUENCE [LARGE SCALE GENOMIC DNA]</scope>
    <source>
        <strain evidence="1 2">ZCY20-5</strain>
    </source>
</reference>
<dbReference type="Proteomes" id="UP001300604">
    <property type="component" value="Chromosome"/>
</dbReference>
<dbReference type="PANTHER" id="PTHR13061">
    <property type="entry name" value="DYNACTIN SUBUNIT P25"/>
    <property type="match status" value="1"/>
</dbReference>
<dbReference type="InterPro" id="IPR047324">
    <property type="entry name" value="LbH_gamma_CA-like"/>
</dbReference>
<name>A0AA97H2U3_9FIRM</name>
<gene>
    <name evidence="1" type="ORF">PXC00_10035</name>
</gene>
<dbReference type="RefSeq" id="WP_275846416.1">
    <property type="nucleotide sequence ID" value="NZ_CP135996.1"/>
</dbReference>
<dbReference type="InterPro" id="IPR050484">
    <property type="entry name" value="Transf_Hexapept/Carb_Anhydrase"/>
</dbReference>
<evidence type="ECO:0000313" key="1">
    <source>
        <dbReference type="EMBL" id="WOC31548.1"/>
    </source>
</evidence>
<dbReference type="CDD" id="cd04645">
    <property type="entry name" value="LbH_gamma_CA_like"/>
    <property type="match status" value="1"/>
</dbReference>
<dbReference type="InterPro" id="IPR001451">
    <property type="entry name" value="Hexapep"/>
</dbReference>
<dbReference type="Pfam" id="PF00132">
    <property type="entry name" value="Hexapep"/>
    <property type="match status" value="1"/>
</dbReference>
<evidence type="ECO:0000313" key="2">
    <source>
        <dbReference type="Proteomes" id="UP001300604"/>
    </source>
</evidence>
<dbReference type="AlphaFoldDB" id="A0AA97H2U3"/>
<accession>A0AA97H2U3</accession>
<dbReference type="InterPro" id="IPR011004">
    <property type="entry name" value="Trimer_LpxA-like_sf"/>
</dbReference>
<keyword evidence="2" id="KW-1185">Reference proteome</keyword>
<proteinExistence type="predicted"/>
<dbReference type="Gene3D" id="2.160.10.10">
    <property type="entry name" value="Hexapeptide repeat proteins"/>
    <property type="match status" value="1"/>
</dbReference>
<reference evidence="2" key="3">
    <citation type="submission" date="2024-06" db="EMBL/GenBank/DDBJ databases">
        <authorList>
            <person name="Zeng C."/>
        </authorList>
    </citation>
    <scope>NUCLEOTIDE SEQUENCE [LARGE SCALE GENOMIC DNA]</scope>
    <source>
        <strain evidence="2">ZCY20-5</strain>
    </source>
</reference>
<dbReference type="PANTHER" id="PTHR13061:SF29">
    <property type="entry name" value="GAMMA CARBONIC ANHYDRASE-LIKE 1, MITOCHONDRIAL-RELATED"/>
    <property type="match status" value="1"/>
</dbReference>